<dbReference type="PROSITE" id="PS50003">
    <property type="entry name" value="PH_DOMAIN"/>
    <property type="match status" value="1"/>
</dbReference>
<evidence type="ECO:0000259" key="3">
    <source>
        <dbReference type="PROSITE" id="PS51444"/>
    </source>
</evidence>
<dbReference type="EMBL" id="CAMXCT030005468">
    <property type="protein sequence ID" value="CAL4799762.1"/>
    <property type="molecule type" value="Genomic_DNA"/>
</dbReference>
<accession>A0A9P1DMR7</accession>
<dbReference type="InterPro" id="IPR015425">
    <property type="entry name" value="FH2_Formin"/>
</dbReference>
<comment type="caution">
    <text evidence="4">The sequence shown here is derived from an EMBL/GenBank/DDBJ whole genome shotgun (WGS) entry which is preliminary data.</text>
</comment>
<evidence type="ECO:0000256" key="1">
    <source>
        <dbReference type="SAM" id="MobiDB-lite"/>
    </source>
</evidence>
<evidence type="ECO:0000259" key="2">
    <source>
        <dbReference type="PROSITE" id="PS50003"/>
    </source>
</evidence>
<feature type="domain" description="PH" evidence="2">
    <location>
        <begin position="1"/>
        <end position="29"/>
    </location>
</feature>
<dbReference type="Proteomes" id="UP001152797">
    <property type="component" value="Unassembled WGS sequence"/>
</dbReference>
<proteinExistence type="predicted"/>
<dbReference type="SUPFAM" id="SSF101447">
    <property type="entry name" value="Formin homology 2 domain (FH2 domain)"/>
    <property type="match status" value="1"/>
</dbReference>
<gene>
    <name evidence="4" type="ORF">C1SCF055_LOCUS37511</name>
</gene>
<organism evidence="4">
    <name type="scientific">Cladocopium goreaui</name>
    <dbReference type="NCBI Taxonomy" id="2562237"/>
    <lineage>
        <taxon>Eukaryota</taxon>
        <taxon>Sar</taxon>
        <taxon>Alveolata</taxon>
        <taxon>Dinophyceae</taxon>
        <taxon>Suessiales</taxon>
        <taxon>Symbiodiniaceae</taxon>
        <taxon>Cladocopium</taxon>
    </lineage>
</organism>
<dbReference type="InterPro" id="IPR001849">
    <property type="entry name" value="PH_domain"/>
</dbReference>
<feature type="compositionally biased region" description="Low complexity" evidence="1">
    <location>
        <begin position="74"/>
        <end position="83"/>
    </location>
</feature>
<dbReference type="OrthoDB" id="427644at2759"/>
<dbReference type="EMBL" id="CAMXCT010005468">
    <property type="protein sequence ID" value="CAI4012450.1"/>
    <property type="molecule type" value="Genomic_DNA"/>
</dbReference>
<evidence type="ECO:0000313" key="7">
    <source>
        <dbReference type="Proteomes" id="UP001152797"/>
    </source>
</evidence>
<evidence type="ECO:0000313" key="5">
    <source>
        <dbReference type="EMBL" id="CAL1165825.1"/>
    </source>
</evidence>
<keyword evidence="7" id="KW-1185">Reference proteome</keyword>
<evidence type="ECO:0000313" key="4">
    <source>
        <dbReference type="EMBL" id="CAI4012450.1"/>
    </source>
</evidence>
<evidence type="ECO:0000313" key="6">
    <source>
        <dbReference type="EMBL" id="CAL4799762.1"/>
    </source>
</evidence>
<dbReference type="PROSITE" id="PS51444">
    <property type="entry name" value="FH2"/>
    <property type="match status" value="1"/>
</dbReference>
<dbReference type="EMBL" id="CAMXCT020005468">
    <property type="protein sequence ID" value="CAL1165825.1"/>
    <property type="molecule type" value="Genomic_DNA"/>
</dbReference>
<reference evidence="4" key="1">
    <citation type="submission" date="2022-10" db="EMBL/GenBank/DDBJ databases">
        <authorList>
            <person name="Chen Y."/>
            <person name="Dougan E. K."/>
            <person name="Chan C."/>
            <person name="Rhodes N."/>
            <person name="Thang M."/>
        </authorList>
    </citation>
    <scope>NUCLEOTIDE SEQUENCE</scope>
</reference>
<sequence>MARDKTLRFAAESNELREEWIQAVANCAAGSAEAAAPDLLEPRPEPAAKKGPKGGPKGGPPPKGKGKGKGPKGPGKAPGPKGKTPLPLSGKGMPKASSLPLGRRLSVRLLLPGEATSVAMDHADADAEGSDGSDVGRAQLAVDLEDLRQTFGASRSSSKQTPRTAAHEVGLELLPRKEAQNVAIVLKSLRRKWSDLQMEGLAASLDQLQPGDCPLPAEECERFIQVLPAPEHLLPLANYQEAASKLRDIERELLPLAKLTRLRERLRL</sequence>
<feature type="domain" description="FH2" evidence="3">
    <location>
        <begin position="100"/>
        <end position="268"/>
    </location>
</feature>
<protein>
    <submittedName>
        <fullName evidence="6">FH2 domain-containing protein</fullName>
    </submittedName>
</protein>
<dbReference type="InterPro" id="IPR042201">
    <property type="entry name" value="FH2_Formin_sf"/>
</dbReference>
<feature type="region of interest" description="Disordered" evidence="1">
    <location>
        <begin position="31"/>
        <end position="100"/>
    </location>
</feature>
<dbReference type="Gene3D" id="1.20.58.2220">
    <property type="entry name" value="Formin, FH2 domain"/>
    <property type="match status" value="1"/>
</dbReference>
<dbReference type="Pfam" id="PF02181">
    <property type="entry name" value="FH2"/>
    <property type="match status" value="1"/>
</dbReference>
<name>A0A9P1DMR7_9DINO</name>
<reference evidence="5" key="2">
    <citation type="submission" date="2024-04" db="EMBL/GenBank/DDBJ databases">
        <authorList>
            <person name="Chen Y."/>
            <person name="Shah S."/>
            <person name="Dougan E. K."/>
            <person name="Thang M."/>
            <person name="Chan C."/>
        </authorList>
    </citation>
    <scope>NUCLEOTIDE SEQUENCE [LARGE SCALE GENOMIC DNA]</scope>
</reference>
<dbReference type="AlphaFoldDB" id="A0A9P1DMR7"/>